<evidence type="ECO:0000313" key="3">
    <source>
        <dbReference type="Proteomes" id="UP001497525"/>
    </source>
</evidence>
<comment type="caution">
    <text evidence="2">The sequence shown here is derived from an EMBL/GenBank/DDBJ whole genome shotgun (WGS) entry which is preliminary data.</text>
</comment>
<proteinExistence type="predicted"/>
<organism evidence="2 3">
    <name type="scientific">Calicophoron daubneyi</name>
    <name type="common">Rumen fluke</name>
    <name type="synonym">Paramphistomum daubneyi</name>
    <dbReference type="NCBI Taxonomy" id="300641"/>
    <lineage>
        <taxon>Eukaryota</taxon>
        <taxon>Metazoa</taxon>
        <taxon>Spiralia</taxon>
        <taxon>Lophotrochozoa</taxon>
        <taxon>Platyhelminthes</taxon>
        <taxon>Trematoda</taxon>
        <taxon>Digenea</taxon>
        <taxon>Plagiorchiida</taxon>
        <taxon>Pronocephalata</taxon>
        <taxon>Paramphistomoidea</taxon>
        <taxon>Paramphistomidae</taxon>
        <taxon>Calicophoron</taxon>
    </lineage>
</organism>
<feature type="compositionally biased region" description="Basic and acidic residues" evidence="1">
    <location>
        <begin position="154"/>
        <end position="169"/>
    </location>
</feature>
<dbReference type="Proteomes" id="UP001497525">
    <property type="component" value="Unassembled WGS sequence"/>
</dbReference>
<accession>A0AAV2TN80</accession>
<evidence type="ECO:0008006" key="4">
    <source>
        <dbReference type="Google" id="ProtNLM"/>
    </source>
</evidence>
<sequence>MNDRTEVGKHCESKLTQVIYVDELEMTNPETDAKQRRKHMKGCLAHLTDVAVSPRLGRNVPTMGSQLKSPKPTVTEETNPNAHAIRSWCEQTQLIMSPPLSEQERRNNSLPDFRTSVRVDDRSDVDKPRQTCFIGDICENRELFVENFKKDSASSIHDTEVTQKDHESSEDINQDVEMSNDPESETDMSGFDCGNVPAKESDRIKLFIGQIPQWIEEKDILPLFEVFGSIHELVILRDRYTRAHKDGPRNHTLECEQNANRTSPGHHGNNVWRSVIERKQSEMNGKSNLGWNRIDKLFMS</sequence>
<feature type="compositionally biased region" description="Acidic residues" evidence="1">
    <location>
        <begin position="170"/>
        <end position="186"/>
    </location>
</feature>
<dbReference type="AlphaFoldDB" id="A0AAV2TN80"/>
<dbReference type="GO" id="GO:0003676">
    <property type="term" value="F:nucleic acid binding"/>
    <property type="evidence" value="ECO:0007669"/>
    <property type="project" value="InterPro"/>
</dbReference>
<evidence type="ECO:0000313" key="2">
    <source>
        <dbReference type="EMBL" id="CAL5137912.1"/>
    </source>
</evidence>
<feature type="region of interest" description="Disordered" evidence="1">
    <location>
        <begin position="154"/>
        <end position="188"/>
    </location>
</feature>
<dbReference type="Gene3D" id="3.30.70.330">
    <property type="match status" value="1"/>
</dbReference>
<dbReference type="EMBL" id="CAXLJL010000456">
    <property type="protein sequence ID" value="CAL5137912.1"/>
    <property type="molecule type" value="Genomic_DNA"/>
</dbReference>
<feature type="region of interest" description="Disordered" evidence="1">
    <location>
        <begin position="56"/>
        <end position="79"/>
    </location>
</feature>
<evidence type="ECO:0000256" key="1">
    <source>
        <dbReference type="SAM" id="MobiDB-lite"/>
    </source>
</evidence>
<gene>
    <name evidence="2" type="ORF">CDAUBV1_LOCUS12390</name>
</gene>
<name>A0AAV2TN80_CALDB</name>
<reference evidence="2" key="1">
    <citation type="submission" date="2024-06" db="EMBL/GenBank/DDBJ databases">
        <authorList>
            <person name="Liu X."/>
            <person name="Lenzi L."/>
            <person name="Haldenby T S."/>
            <person name="Uol C."/>
        </authorList>
    </citation>
    <scope>NUCLEOTIDE SEQUENCE</scope>
</reference>
<dbReference type="SUPFAM" id="SSF54928">
    <property type="entry name" value="RNA-binding domain, RBD"/>
    <property type="match status" value="1"/>
</dbReference>
<dbReference type="InterPro" id="IPR012677">
    <property type="entry name" value="Nucleotide-bd_a/b_plait_sf"/>
</dbReference>
<dbReference type="InterPro" id="IPR035979">
    <property type="entry name" value="RBD_domain_sf"/>
</dbReference>
<protein>
    <recommendedName>
        <fullName evidence="4">RRM domain-containing protein</fullName>
    </recommendedName>
</protein>